<dbReference type="PANTHER" id="PTHR41517">
    <property type="entry name" value="1,2-DIOXYGENASE PROTEIN-RELATED"/>
    <property type="match status" value="1"/>
</dbReference>
<evidence type="ECO:0000313" key="1">
    <source>
        <dbReference type="EMBL" id="SVC21306.1"/>
    </source>
</evidence>
<dbReference type="EMBL" id="UINC01079368">
    <property type="protein sequence ID" value="SVC21306.1"/>
    <property type="molecule type" value="Genomic_DNA"/>
</dbReference>
<dbReference type="SUPFAM" id="SSF51182">
    <property type="entry name" value="RmlC-like cupins"/>
    <property type="match status" value="1"/>
</dbReference>
<protein>
    <recommendedName>
        <fullName evidence="2">Cupin 2 conserved barrel domain-containing protein</fullName>
    </recommendedName>
</protein>
<dbReference type="InterPro" id="IPR011051">
    <property type="entry name" value="RmlC_Cupin_sf"/>
</dbReference>
<dbReference type="AlphaFoldDB" id="A0A382KBD8"/>
<feature type="non-terminal residue" evidence="1">
    <location>
        <position position="1"/>
    </location>
</feature>
<dbReference type="InterPro" id="IPR014710">
    <property type="entry name" value="RmlC-like_jellyroll"/>
</dbReference>
<organism evidence="1">
    <name type="scientific">marine metagenome</name>
    <dbReference type="NCBI Taxonomy" id="408172"/>
    <lineage>
        <taxon>unclassified sequences</taxon>
        <taxon>metagenomes</taxon>
        <taxon>ecological metagenomes</taxon>
    </lineage>
</organism>
<dbReference type="GO" id="GO:0051213">
    <property type="term" value="F:dioxygenase activity"/>
    <property type="evidence" value="ECO:0007669"/>
    <property type="project" value="InterPro"/>
</dbReference>
<dbReference type="CDD" id="cd06992">
    <property type="entry name" value="cupin_GDO-like_C"/>
    <property type="match status" value="1"/>
</dbReference>
<dbReference type="InterPro" id="IPR047183">
    <property type="entry name" value="GDO-like"/>
</dbReference>
<reference evidence="1" key="1">
    <citation type="submission" date="2018-05" db="EMBL/GenBank/DDBJ databases">
        <authorList>
            <person name="Lanie J.A."/>
            <person name="Ng W.-L."/>
            <person name="Kazmierczak K.M."/>
            <person name="Andrzejewski T.M."/>
            <person name="Davidsen T.M."/>
            <person name="Wayne K.J."/>
            <person name="Tettelin H."/>
            <person name="Glass J.I."/>
            <person name="Rusch D."/>
            <person name="Podicherti R."/>
            <person name="Tsui H.-C.T."/>
            <person name="Winkler M.E."/>
        </authorList>
    </citation>
    <scope>NUCLEOTIDE SEQUENCE</scope>
</reference>
<proteinExistence type="predicted"/>
<sequence length="125" mass="13602">WQETREALTELAGAADRDALVQLAYINPVTGQECLPILGFSALMLRPGESADLGRRTCSAVIHAVEGHGSSEVDGSSFNWDLHDTMAIPPHAPCTLQNGSATRPAFLFIVDDAPLHRKLAIYREY</sequence>
<name>A0A382KBD8_9ZZZZ</name>
<dbReference type="Gene3D" id="2.60.120.10">
    <property type="entry name" value="Jelly Rolls"/>
    <property type="match status" value="1"/>
</dbReference>
<evidence type="ECO:0008006" key="2">
    <source>
        <dbReference type="Google" id="ProtNLM"/>
    </source>
</evidence>
<accession>A0A382KBD8</accession>
<dbReference type="PANTHER" id="PTHR41517:SF1">
    <property type="entry name" value="CUPIN"/>
    <property type="match status" value="1"/>
</dbReference>
<gene>
    <name evidence="1" type="ORF">METZ01_LOCUS274160</name>
</gene>